<protein>
    <recommendedName>
        <fullName evidence="2">TIGR02757 family protein</fullName>
    </recommendedName>
</protein>
<evidence type="ECO:0000313" key="1">
    <source>
        <dbReference type="EMBL" id="SLM12342.1"/>
    </source>
</evidence>
<dbReference type="NCBIfam" id="TIGR02757">
    <property type="entry name" value="TIGR02757 family protein"/>
    <property type="match status" value="1"/>
</dbReference>
<gene>
    <name evidence="1" type="ORF">SPIROBIBN47_240063</name>
</gene>
<dbReference type="InterPro" id="IPR014127">
    <property type="entry name" value="CHP02757"/>
</dbReference>
<accession>A0A3P3XHW4</accession>
<name>A0A3P3XHW4_9SPIR</name>
<sequence length="308" mass="33528">MYTVTKIVYSESAPDPEIACFLEDIYQECNRRERLELDPLAIVRRYSEPADIEVAGLVCSTLAFGSVELILRACEKALVPLGEHPAVALAGMRPEEISQAWGSFQYRFCFPKDMIALMTAIQRVLIDYGSLEVLFSKGDDGAGDRDGGGMSAAPSILSAASAFVGHLRQFASEAVPGGLRQNLLPDPARGSACKRLFLFLRWMVRHDEIDSGCWKSVDPARLIVPMDTHMVKTCRERLGFLPAASGAQVAPGGSRKGGLKTSGPTLADALRVTAAFRLYAPDDPVKYDFALTRPGIDPRPGDERFGCL</sequence>
<reference evidence="1" key="1">
    <citation type="submission" date="2017-02" db="EMBL/GenBank/DDBJ databases">
        <authorList>
            <person name="Regsiter A."/>
            <person name="William W."/>
        </authorList>
    </citation>
    <scope>NUCLEOTIDE SEQUENCE</scope>
    <source>
        <strain evidence="1">Bib</strain>
    </source>
</reference>
<proteinExistence type="predicted"/>
<evidence type="ECO:0008006" key="2">
    <source>
        <dbReference type="Google" id="ProtNLM"/>
    </source>
</evidence>
<dbReference type="EMBL" id="FWDM01000017">
    <property type="protein sequence ID" value="SLM12342.1"/>
    <property type="molecule type" value="Genomic_DNA"/>
</dbReference>
<organism evidence="1">
    <name type="scientific">uncultured spirochete</name>
    <dbReference type="NCBI Taxonomy" id="156406"/>
    <lineage>
        <taxon>Bacteria</taxon>
        <taxon>Pseudomonadati</taxon>
        <taxon>Spirochaetota</taxon>
        <taxon>Spirochaetia</taxon>
        <taxon>Spirochaetales</taxon>
        <taxon>environmental samples</taxon>
    </lineage>
</organism>
<dbReference type="AlphaFoldDB" id="A0A3P3XHW4"/>
<dbReference type="Pfam" id="PF09674">
    <property type="entry name" value="DUF2400"/>
    <property type="match status" value="1"/>
</dbReference>